<proteinExistence type="predicted"/>
<accession>A0A382F304</accession>
<sequence>VHGGCVKRARPTRGSHVVEPILVLLPQAYNDGRVGGGNVGRLMSVPLQVVQLVGPILLR</sequence>
<reference evidence="1" key="1">
    <citation type="submission" date="2018-05" db="EMBL/GenBank/DDBJ databases">
        <authorList>
            <person name="Lanie J.A."/>
            <person name="Ng W.-L."/>
            <person name="Kazmierczak K.M."/>
            <person name="Andrzejewski T.M."/>
            <person name="Davidsen T.M."/>
            <person name="Wayne K.J."/>
            <person name="Tettelin H."/>
            <person name="Glass J.I."/>
            <person name="Rusch D."/>
            <person name="Podicherti R."/>
            <person name="Tsui H.-C.T."/>
            <person name="Winkler M.E."/>
        </authorList>
    </citation>
    <scope>NUCLEOTIDE SEQUENCE</scope>
</reference>
<name>A0A382F304_9ZZZZ</name>
<dbReference type="AlphaFoldDB" id="A0A382F304"/>
<feature type="non-terminal residue" evidence="1">
    <location>
        <position position="59"/>
    </location>
</feature>
<protein>
    <submittedName>
        <fullName evidence="1">Uncharacterized protein</fullName>
    </submittedName>
</protein>
<evidence type="ECO:0000313" key="1">
    <source>
        <dbReference type="EMBL" id="SVB57075.1"/>
    </source>
</evidence>
<organism evidence="1">
    <name type="scientific">marine metagenome</name>
    <dbReference type="NCBI Taxonomy" id="408172"/>
    <lineage>
        <taxon>unclassified sequences</taxon>
        <taxon>metagenomes</taxon>
        <taxon>ecological metagenomes</taxon>
    </lineage>
</organism>
<dbReference type="EMBL" id="UINC01047605">
    <property type="protein sequence ID" value="SVB57075.1"/>
    <property type="molecule type" value="Genomic_DNA"/>
</dbReference>
<feature type="non-terminal residue" evidence="1">
    <location>
        <position position="1"/>
    </location>
</feature>
<gene>
    <name evidence="1" type="ORF">METZ01_LOCUS209929</name>
</gene>